<dbReference type="Gene3D" id="3.40.47.10">
    <property type="match status" value="1"/>
</dbReference>
<dbReference type="InterPro" id="IPR016039">
    <property type="entry name" value="Thiolase-like"/>
</dbReference>
<keyword evidence="9" id="KW-1185">Reference proteome</keyword>
<feature type="domain" description="Thiolase N-terminal" evidence="7">
    <location>
        <begin position="263"/>
        <end position="317"/>
    </location>
</feature>
<gene>
    <name evidence="8" type="ORF">ENH_00029160</name>
</gene>
<comment type="similarity">
    <text evidence="1">Belongs to the thiolase-like superfamily. Thiolase family.</text>
</comment>
<dbReference type="GeneID" id="25473081"/>
<accession>U6MS16</accession>
<dbReference type="PANTHER" id="PTHR18919">
    <property type="entry name" value="ACETYL-COA C-ACYLTRANSFERASE"/>
    <property type="match status" value="1"/>
</dbReference>
<dbReference type="SUPFAM" id="SSF53901">
    <property type="entry name" value="Thiolase-like"/>
    <property type="match status" value="1"/>
</dbReference>
<dbReference type="RefSeq" id="XP_013435469.1">
    <property type="nucleotide sequence ID" value="XM_013580015.1"/>
</dbReference>
<evidence type="ECO:0000256" key="6">
    <source>
        <dbReference type="SAM" id="MobiDB-lite"/>
    </source>
</evidence>
<keyword evidence="3" id="KW-0479">Metal-binding</keyword>
<feature type="compositionally biased region" description="Low complexity" evidence="6">
    <location>
        <begin position="251"/>
        <end position="268"/>
    </location>
</feature>
<organism evidence="8 9">
    <name type="scientific">Eimeria necatrix</name>
    <dbReference type="NCBI Taxonomy" id="51315"/>
    <lineage>
        <taxon>Eukaryota</taxon>
        <taxon>Sar</taxon>
        <taxon>Alveolata</taxon>
        <taxon>Apicomplexa</taxon>
        <taxon>Conoidasida</taxon>
        <taxon>Coccidia</taxon>
        <taxon>Eucoccidiorida</taxon>
        <taxon>Eimeriorina</taxon>
        <taxon>Eimeriidae</taxon>
        <taxon>Eimeria</taxon>
    </lineage>
</organism>
<dbReference type="EMBL" id="HG723967">
    <property type="protein sequence ID" value="CDJ67002.1"/>
    <property type="molecule type" value="Genomic_DNA"/>
</dbReference>
<reference evidence="8" key="1">
    <citation type="submission" date="2013-10" db="EMBL/GenBank/DDBJ databases">
        <title>Genomic analysis of the causative agents of coccidiosis in chickens.</title>
        <authorList>
            <person name="Reid A.J."/>
            <person name="Blake D."/>
            <person name="Billington K."/>
            <person name="Browne H."/>
            <person name="Dunn M."/>
            <person name="Hung S."/>
            <person name="Kawahara F."/>
            <person name="Miranda-Saavedra D."/>
            <person name="Mourier T."/>
            <person name="Nagra H."/>
            <person name="Otto T.D."/>
            <person name="Rawlings N."/>
            <person name="Sanchez A."/>
            <person name="Sanders M."/>
            <person name="Subramaniam C."/>
            <person name="Tay Y."/>
            <person name="Dear P."/>
            <person name="Doerig C."/>
            <person name="Gruber A."/>
            <person name="Parkinson J."/>
            <person name="Shirley M."/>
            <person name="Wan K.L."/>
            <person name="Berriman M."/>
            <person name="Tomley F."/>
            <person name="Pain A."/>
        </authorList>
    </citation>
    <scope>NUCLEOTIDE SEQUENCE [LARGE SCALE GENOMIC DNA]</scope>
    <source>
        <strain evidence="8">Houghton</strain>
    </source>
</reference>
<evidence type="ECO:0000256" key="4">
    <source>
        <dbReference type="ARBA" id="ARBA00022958"/>
    </source>
</evidence>
<feature type="compositionally biased region" description="Polar residues" evidence="6">
    <location>
        <begin position="235"/>
        <end position="250"/>
    </location>
</feature>
<evidence type="ECO:0000313" key="8">
    <source>
        <dbReference type="EMBL" id="CDJ67002.1"/>
    </source>
</evidence>
<dbReference type="InterPro" id="IPR002155">
    <property type="entry name" value="Thiolase"/>
</dbReference>
<feature type="region of interest" description="Disordered" evidence="6">
    <location>
        <begin position="235"/>
        <end position="271"/>
    </location>
</feature>
<dbReference type="Pfam" id="PF00108">
    <property type="entry name" value="Thiolase_N"/>
    <property type="match status" value="2"/>
</dbReference>
<reference evidence="8" key="2">
    <citation type="submission" date="2013-10" db="EMBL/GenBank/DDBJ databases">
        <authorList>
            <person name="Aslett M."/>
        </authorList>
    </citation>
    <scope>NUCLEOTIDE SEQUENCE [LARGE SCALE GENOMIC DNA]</scope>
    <source>
        <strain evidence="8">Houghton</strain>
    </source>
</reference>
<dbReference type="AlphaFoldDB" id="U6MS16"/>
<keyword evidence="5" id="KW-0012">Acyltransferase</keyword>
<feature type="domain" description="Thiolase N-terminal" evidence="7">
    <location>
        <begin position="10"/>
        <end position="203"/>
    </location>
</feature>
<evidence type="ECO:0000256" key="1">
    <source>
        <dbReference type="ARBA" id="ARBA00010982"/>
    </source>
</evidence>
<keyword evidence="2 8" id="KW-0808">Transferase</keyword>
<dbReference type="Proteomes" id="UP000030754">
    <property type="component" value="Unassembled WGS sequence"/>
</dbReference>
<dbReference type="GO" id="GO:0046872">
    <property type="term" value="F:metal ion binding"/>
    <property type="evidence" value="ECO:0007669"/>
    <property type="project" value="UniProtKB-KW"/>
</dbReference>
<dbReference type="PROSITE" id="PS00098">
    <property type="entry name" value="THIOLASE_1"/>
    <property type="match status" value="1"/>
</dbReference>
<evidence type="ECO:0000313" key="9">
    <source>
        <dbReference type="Proteomes" id="UP000030754"/>
    </source>
</evidence>
<dbReference type="InterPro" id="IPR020616">
    <property type="entry name" value="Thiolase_N"/>
</dbReference>
<name>U6MS16_9EIME</name>
<sequence>MRRQLLPRRVVFIGGARTPIGGFLGSLRATPPSKLAAAAAASAIKRSGLSPAEIQQCVVGQVLAAGQGRASHRLAMSLAGLPPTASVFAVNSGCASGLKAISLAASSVALGEFPLSLAVGVESVSCAPHLLLKAREGGYGLGDGALVDSVVFDALNGPNFQLIPGEEAEAAAVAHGISRADCDEYAVRSFKRAADAASKGFFGLEGLEPLAAAAAGGAAAPAAHGMGSSIFDPQEQQQLLQRRASAHSSGRQQLLQQRQRQQQQQTRELLQHDEEVRRISLDRVASARPVFRSDGVLTAANSCKLGDGAAALVLGEEGEARKRGLRPLARVLSFADAGGGEDGAPFTLPSEVAILRALRLAGLERAREFLLPLAAAAAAAAALVLLPAAECCGSSDY</sequence>
<evidence type="ECO:0000256" key="5">
    <source>
        <dbReference type="ARBA" id="ARBA00023315"/>
    </source>
</evidence>
<dbReference type="OrthoDB" id="5404651at2759"/>
<evidence type="ECO:0000259" key="7">
    <source>
        <dbReference type="Pfam" id="PF00108"/>
    </source>
</evidence>
<dbReference type="PIRSF" id="PIRSF000429">
    <property type="entry name" value="Ac-CoA_Ac_transf"/>
    <property type="match status" value="1"/>
</dbReference>
<proteinExistence type="inferred from homology"/>
<protein>
    <submittedName>
        <fullName evidence="8">Acetyil CoA acetyltransferase/thiolase, putative</fullName>
    </submittedName>
</protein>
<keyword evidence="4" id="KW-0630">Potassium</keyword>
<evidence type="ECO:0000256" key="3">
    <source>
        <dbReference type="ARBA" id="ARBA00022723"/>
    </source>
</evidence>
<dbReference type="VEuPathDB" id="ToxoDB:ENH_00029160"/>
<evidence type="ECO:0000256" key="2">
    <source>
        <dbReference type="ARBA" id="ARBA00022679"/>
    </source>
</evidence>
<dbReference type="PANTHER" id="PTHR18919:SF156">
    <property type="entry name" value="ACETYL-COA ACETYLTRANSFERASE, MITOCHONDRIAL"/>
    <property type="match status" value="1"/>
</dbReference>
<dbReference type="GO" id="GO:0005739">
    <property type="term" value="C:mitochondrion"/>
    <property type="evidence" value="ECO:0007669"/>
    <property type="project" value="TreeGrafter"/>
</dbReference>
<dbReference type="GO" id="GO:0003985">
    <property type="term" value="F:acetyl-CoA C-acetyltransferase activity"/>
    <property type="evidence" value="ECO:0007669"/>
    <property type="project" value="TreeGrafter"/>
</dbReference>
<dbReference type="InterPro" id="IPR020615">
    <property type="entry name" value="Thiolase_acyl_enz_int_AS"/>
</dbReference>
<dbReference type="GO" id="GO:0006635">
    <property type="term" value="P:fatty acid beta-oxidation"/>
    <property type="evidence" value="ECO:0007669"/>
    <property type="project" value="TreeGrafter"/>
</dbReference>